<keyword evidence="8" id="KW-0902">Two-component regulatory system</keyword>
<keyword evidence="4" id="KW-0808">Transferase</keyword>
<proteinExistence type="predicted"/>
<keyword evidence="9" id="KW-1133">Transmembrane helix</keyword>
<dbReference type="Pfam" id="PF02518">
    <property type="entry name" value="HATPase_c"/>
    <property type="match status" value="1"/>
</dbReference>
<name>A0A1Y6BZG2_9BACT</name>
<dbReference type="Gene3D" id="2.60.40.2380">
    <property type="match status" value="1"/>
</dbReference>
<dbReference type="Pfam" id="PF07696">
    <property type="entry name" value="7TMR-DISMED2"/>
    <property type="match status" value="1"/>
</dbReference>
<evidence type="ECO:0000259" key="10">
    <source>
        <dbReference type="PROSITE" id="PS50109"/>
    </source>
</evidence>
<dbReference type="InterPro" id="IPR004358">
    <property type="entry name" value="Sig_transdc_His_kin-like_C"/>
</dbReference>
<dbReference type="InterPro" id="IPR003661">
    <property type="entry name" value="HisK_dim/P_dom"/>
</dbReference>
<keyword evidence="5" id="KW-0547">Nucleotide-binding</keyword>
<keyword evidence="12" id="KW-1185">Reference proteome</keyword>
<dbReference type="PANTHER" id="PTHR43065:SF10">
    <property type="entry name" value="PEROXIDE STRESS-ACTIVATED HISTIDINE KINASE MAK3"/>
    <property type="match status" value="1"/>
</dbReference>
<evidence type="ECO:0000256" key="2">
    <source>
        <dbReference type="ARBA" id="ARBA00012438"/>
    </source>
</evidence>
<dbReference type="SMART" id="SM00387">
    <property type="entry name" value="HATPase_c"/>
    <property type="match status" value="1"/>
</dbReference>
<comment type="catalytic activity">
    <reaction evidence="1">
        <text>ATP + protein L-histidine = ADP + protein N-phospho-L-histidine.</text>
        <dbReference type="EC" id="2.7.13.3"/>
    </reaction>
</comment>
<reference evidence="12" key="1">
    <citation type="submission" date="2017-04" db="EMBL/GenBank/DDBJ databases">
        <authorList>
            <person name="Varghese N."/>
            <person name="Submissions S."/>
        </authorList>
    </citation>
    <scope>NUCLEOTIDE SEQUENCE [LARGE SCALE GENOMIC DNA]</scope>
    <source>
        <strain evidence="12">RKEM611</strain>
    </source>
</reference>
<dbReference type="AlphaFoldDB" id="A0A1Y6BZG2"/>
<organism evidence="11 12">
    <name type="scientific">Pseudobacteriovorax antillogorgiicola</name>
    <dbReference type="NCBI Taxonomy" id="1513793"/>
    <lineage>
        <taxon>Bacteria</taxon>
        <taxon>Pseudomonadati</taxon>
        <taxon>Bdellovibrionota</taxon>
        <taxon>Oligoflexia</taxon>
        <taxon>Oligoflexales</taxon>
        <taxon>Pseudobacteriovoracaceae</taxon>
        <taxon>Pseudobacteriovorax</taxon>
    </lineage>
</organism>
<dbReference type="InterPro" id="IPR011622">
    <property type="entry name" value="7TMR_DISM_rcpt_extracell_dom2"/>
</dbReference>
<evidence type="ECO:0000256" key="8">
    <source>
        <dbReference type="ARBA" id="ARBA00023012"/>
    </source>
</evidence>
<dbReference type="CDD" id="cd00082">
    <property type="entry name" value="HisKA"/>
    <property type="match status" value="1"/>
</dbReference>
<evidence type="ECO:0000256" key="7">
    <source>
        <dbReference type="ARBA" id="ARBA00022840"/>
    </source>
</evidence>
<keyword evidence="6 11" id="KW-0418">Kinase</keyword>
<evidence type="ECO:0000313" key="12">
    <source>
        <dbReference type="Proteomes" id="UP000192907"/>
    </source>
</evidence>
<feature type="transmembrane region" description="Helical" evidence="9">
    <location>
        <begin position="327"/>
        <end position="347"/>
    </location>
</feature>
<dbReference type="SUPFAM" id="SSF55874">
    <property type="entry name" value="ATPase domain of HSP90 chaperone/DNA topoisomerase II/histidine kinase"/>
    <property type="match status" value="1"/>
</dbReference>
<dbReference type="GO" id="GO:0005524">
    <property type="term" value="F:ATP binding"/>
    <property type="evidence" value="ECO:0007669"/>
    <property type="project" value="UniProtKB-KW"/>
</dbReference>
<dbReference type="PROSITE" id="PS50109">
    <property type="entry name" value="HIS_KIN"/>
    <property type="match status" value="1"/>
</dbReference>
<evidence type="ECO:0000256" key="3">
    <source>
        <dbReference type="ARBA" id="ARBA00022553"/>
    </source>
</evidence>
<dbReference type="EC" id="2.7.13.3" evidence="2"/>
<dbReference type="PRINTS" id="PR00344">
    <property type="entry name" value="BCTRLSENSOR"/>
</dbReference>
<protein>
    <recommendedName>
        <fullName evidence="2">histidine kinase</fullName>
        <ecNumber evidence="2">2.7.13.3</ecNumber>
    </recommendedName>
</protein>
<dbReference type="InterPro" id="IPR003594">
    <property type="entry name" value="HATPase_dom"/>
</dbReference>
<keyword evidence="7" id="KW-0067">ATP-binding</keyword>
<keyword evidence="9" id="KW-0812">Transmembrane</keyword>
<feature type="transmembrane region" description="Helical" evidence="9">
    <location>
        <begin position="209"/>
        <end position="231"/>
    </location>
</feature>
<feature type="transmembrane region" description="Helical" evidence="9">
    <location>
        <begin position="181"/>
        <end position="202"/>
    </location>
</feature>
<dbReference type="InterPro" id="IPR005467">
    <property type="entry name" value="His_kinase_dom"/>
</dbReference>
<keyword evidence="3" id="KW-0597">Phosphoprotein</keyword>
<gene>
    <name evidence="11" type="ORF">SAMN06296036_1112</name>
</gene>
<dbReference type="STRING" id="1513793.SAMN06296036_1112"/>
<feature type="domain" description="Histidine kinase" evidence="10">
    <location>
        <begin position="440"/>
        <end position="653"/>
    </location>
</feature>
<dbReference type="Gene3D" id="1.10.287.130">
    <property type="match status" value="1"/>
</dbReference>
<dbReference type="EMBL" id="FWZT01000011">
    <property type="protein sequence ID" value="SMF36109.1"/>
    <property type="molecule type" value="Genomic_DNA"/>
</dbReference>
<feature type="transmembrane region" description="Helical" evidence="9">
    <location>
        <begin position="237"/>
        <end position="257"/>
    </location>
</feature>
<evidence type="ECO:0000256" key="5">
    <source>
        <dbReference type="ARBA" id="ARBA00022741"/>
    </source>
</evidence>
<feature type="transmembrane region" description="Helical" evidence="9">
    <location>
        <begin position="278"/>
        <end position="296"/>
    </location>
</feature>
<dbReference type="Gene3D" id="3.30.565.10">
    <property type="entry name" value="Histidine kinase-like ATPase, C-terminal domain"/>
    <property type="match status" value="1"/>
</dbReference>
<dbReference type="RefSeq" id="WP_132320285.1">
    <property type="nucleotide sequence ID" value="NZ_FWZT01000011.1"/>
</dbReference>
<dbReference type="PANTHER" id="PTHR43065">
    <property type="entry name" value="SENSOR HISTIDINE KINASE"/>
    <property type="match status" value="1"/>
</dbReference>
<sequence length="653" mass="73146">MRFVTRWLLFSAGIIAIAGESRSDIKITKYRFDFESQSAWQILASPATDWDEALSAESWQAYNVSFEDHDEPQFYWLKSSITNHLPLQKNVFFHVVPSLIDQFQVFIVKDRKLESSFRLGMESSVRSSKVSGFSHNFSLNLPPGAKRIILIKLEKTYLNHIKIKLQDQETFKVRLSETRSFHGAIIGAIGSLLLVGFILSLARSDRLCFIFSIGSLFSIALIARALGYLGFSDPTFASWWNLWSITLFETLYIVCMARYFSFAPTLNTAHQVRSIMKFFSWLALLFLPLSLIDIHSSVTVSYLLNILGFLANLLILVSLLSKRDRAVWLFALPLVLQGGLISSSSLIRWGFADAESLEAYLYLFFLVIVNYYGALLYQSGAKRQSEPAHPTPQGAGMESSVTPDSKDAPLVLAKQASAEPDESSLFQEFRIASLGTLTNGLAHELNNPLAIIAGHQYRLSSMVRSKALNMNDIKVSLEKIGSAVKRVLSVIDALKAYSQDDFAKVEFSSHNIRETIQFALDLSRERLNSLGVHLTTQPIPDTFINCNQSQIMQCILILIDNALDAVRDQESKTIAIEFKQTVTMVEVSVIDNGPGISISHQSRIFDPFFTTKSSDQRKGLGLSIARGVVANHGGKLYLRADFPQTCFVVQLKR</sequence>
<evidence type="ECO:0000256" key="1">
    <source>
        <dbReference type="ARBA" id="ARBA00000085"/>
    </source>
</evidence>
<evidence type="ECO:0000256" key="4">
    <source>
        <dbReference type="ARBA" id="ARBA00022679"/>
    </source>
</evidence>
<dbReference type="OrthoDB" id="9776727at2"/>
<keyword evidence="9" id="KW-0472">Membrane</keyword>
<evidence type="ECO:0000313" key="11">
    <source>
        <dbReference type="EMBL" id="SMF36109.1"/>
    </source>
</evidence>
<dbReference type="SUPFAM" id="SSF47384">
    <property type="entry name" value="Homodimeric domain of signal transducing histidine kinase"/>
    <property type="match status" value="1"/>
</dbReference>
<dbReference type="GO" id="GO:0000155">
    <property type="term" value="F:phosphorelay sensor kinase activity"/>
    <property type="evidence" value="ECO:0007669"/>
    <property type="project" value="InterPro"/>
</dbReference>
<feature type="transmembrane region" description="Helical" evidence="9">
    <location>
        <begin position="302"/>
        <end position="320"/>
    </location>
</feature>
<accession>A0A1Y6BZG2</accession>
<evidence type="ECO:0000256" key="9">
    <source>
        <dbReference type="SAM" id="Phobius"/>
    </source>
</evidence>
<dbReference type="InterPro" id="IPR036097">
    <property type="entry name" value="HisK_dim/P_sf"/>
</dbReference>
<dbReference type="Proteomes" id="UP000192907">
    <property type="component" value="Unassembled WGS sequence"/>
</dbReference>
<evidence type="ECO:0000256" key="6">
    <source>
        <dbReference type="ARBA" id="ARBA00022777"/>
    </source>
</evidence>
<dbReference type="InterPro" id="IPR036890">
    <property type="entry name" value="HATPase_C_sf"/>
</dbReference>
<feature type="transmembrane region" description="Helical" evidence="9">
    <location>
        <begin position="359"/>
        <end position="377"/>
    </location>
</feature>